<sequence length="69" mass="8192">MNLFELYFSARKRFVKWGDDRKRRTGAIKIVFTDNAYMELIEVINGVQDILIEHLDGHHYPAKPKKEKT</sequence>
<protein>
    <submittedName>
        <fullName evidence="1">Uncharacterized protein</fullName>
    </submittedName>
</protein>
<name>A0A0F9HBL9_9ZZZZ</name>
<dbReference type="EMBL" id="LAZR01017421">
    <property type="protein sequence ID" value="KKM00492.1"/>
    <property type="molecule type" value="Genomic_DNA"/>
</dbReference>
<reference evidence="1" key="1">
    <citation type="journal article" date="2015" name="Nature">
        <title>Complex archaea that bridge the gap between prokaryotes and eukaryotes.</title>
        <authorList>
            <person name="Spang A."/>
            <person name="Saw J.H."/>
            <person name="Jorgensen S.L."/>
            <person name="Zaremba-Niedzwiedzka K."/>
            <person name="Martijn J."/>
            <person name="Lind A.E."/>
            <person name="van Eijk R."/>
            <person name="Schleper C."/>
            <person name="Guy L."/>
            <person name="Ettema T.J."/>
        </authorList>
    </citation>
    <scope>NUCLEOTIDE SEQUENCE</scope>
</reference>
<dbReference type="AlphaFoldDB" id="A0A0F9HBL9"/>
<gene>
    <name evidence="1" type="ORF">LCGC14_1803840</name>
</gene>
<proteinExistence type="predicted"/>
<accession>A0A0F9HBL9</accession>
<feature type="non-terminal residue" evidence="1">
    <location>
        <position position="69"/>
    </location>
</feature>
<comment type="caution">
    <text evidence="1">The sequence shown here is derived from an EMBL/GenBank/DDBJ whole genome shotgun (WGS) entry which is preliminary data.</text>
</comment>
<organism evidence="1">
    <name type="scientific">marine sediment metagenome</name>
    <dbReference type="NCBI Taxonomy" id="412755"/>
    <lineage>
        <taxon>unclassified sequences</taxon>
        <taxon>metagenomes</taxon>
        <taxon>ecological metagenomes</taxon>
    </lineage>
</organism>
<evidence type="ECO:0000313" key="1">
    <source>
        <dbReference type="EMBL" id="KKM00492.1"/>
    </source>
</evidence>